<proteinExistence type="predicted"/>
<dbReference type="SUPFAM" id="SSF55729">
    <property type="entry name" value="Acyl-CoA N-acyltransferases (Nat)"/>
    <property type="match status" value="1"/>
</dbReference>
<sequence>MKMLHLKPITKDNWIAAIKLKVAKDQNHFVATNAVSLAQLNFLENFYAHGIYEDETMVGFTLFGIDEEDHEFWIYRLMIDKNYQGKGYGKEAVNLIIKAIHTMKAPQHQLIHISYEPENIVAQQVYKNAGFYEIEGLISDGEQVARYDFAE</sequence>
<dbReference type="InterPro" id="IPR050276">
    <property type="entry name" value="MshD_Acetyltransferase"/>
</dbReference>
<accession>A0ABS9UEA7</accession>
<dbReference type="RefSeq" id="WP_241369734.1">
    <property type="nucleotide sequence ID" value="NZ_JAKZFC010000004.1"/>
</dbReference>
<gene>
    <name evidence="2" type="ORF">LZ480_12275</name>
</gene>
<protein>
    <submittedName>
        <fullName evidence="2">GNAT family N-acetyltransferase</fullName>
    </submittedName>
</protein>
<dbReference type="Proteomes" id="UP001316087">
    <property type="component" value="Unassembled WGS sequence"/>
</dbReference>
<evidence type="ECO:0000313" key="2">
    <source>
        <dbReference type="EMBL" id="MCH7322669.1"/>
    </source>
</evidence>
<dbReference type="PROSITE" id="PS51186">
    <property type="entry name" value="GNAT"/>
    <property type="match status" value="1"/>
</dbReference>
<evidence type="ECO:0000259" key="1">
    <source>
        <dbReference type="PROSITE" id="PS51186"/>
    </source>
</evidence>
<evidence type="ECO:0000313" key="3">
    <source>
        <dbReference type="Proteomes" id="UP001316087"/>
    </source>
</evidence>
<dbReference type="EMBL" id="JAKZFC010000004">
    <property type="protein sequence ID" value="MCH7322669.1"/>
    <property type="molecule type" value="Genomic_DNA"/>
</dbReference>
<dbReference type="InterPro" id="IPR016181">
    <property type="entry name" value="Acyl_CoA_acyltransferase"/>
</dbReference>
<name>A0ABS9UEA7_9BACL</name>
<dbReference type="CDD" id="cd04301">
    <property type="entry name" value="NAT_SF"/>
    <property type="match status" value="1"/>
</dbReference>
<dbReference type="PANTHER" id="PTHR43617:SF2">
    <property type="entry name" value="UPF0039 PROTEIN SLL0451"/>
    <property type="match status" value="1"/>
</dbReference>
<dbReference type="PANTHER" id="PTHR43617">
    <property type="entry name" value="L-AMINO ACID N-ACETYLTRANSFERASE"/>
    <property type="match status" value="1"/>
</dbReference>
<dbReference type="InterPro" id="IPR000182">
    <property type="entry name" value="GNAT_dom"/>
</dbReference>
<organism evidence="2 3">
    <name type="scientific">Solibacillus palustris</name>
    <dbReference type="NCBI Taxonomy" id="2908203"/>
    <lineage>
        <taxon>Bacteria</taxon>
        <taxon>Bacillati</taxon>
        <taxon>Bacillota</taxon>
        <taxon>Bacilli</taxon>
        <taxon>Bacillales</taxon>
        <taxon>Caryophanaceae</taxon>
        <taxon>Solibacillus</taxon>
    </lineage>
</organism>
<comment type="caution">
    <text evidence="2">The sequence shown here is derived from an EMBL/GenBank/DDBJ whole genome shotgun (WGS) entry which is preliminary data.</text>
</comment>
<feature type="domain" description="N-acetyltransferase" evidence="1">
    <location>
        <begin position="4"/>
        <end position="151"/>
    </location>
</feature>
<dbReference type="Pfam" id="PF00583">
    <property type="entry name" value="Acetyltransf_1"/>
    <property type="match status" value="1"/>
</dbReference>
<keyword evidence="3" id="KW-1185">Reference proteome</keyword>
<dbReference type="Gene3D" id="3.40.630.30">
    <property type="match status" value="1"/>
</dbReference>
<reference evidence="2 3" key="1">
    <citation type="submission" date="2022-03" db="EMBL/GenBank/DDBJ databases">
        <authorList>
            <person name="Jo J.-H."/>
            <person name="Im W.-T."/>
        </authorList>
    </citation>
    <scope>NUCLEOTIDE SEQUENCE [LARGE SCALE GENOMIC DNA]</scope>
    <source>
        <strain evidence="2 3">MA9</strain>
    </source>
</reference>